<dbReference type="EMBL" id="JAPEVB010000004">
    <property type="protein sequence ID" value="KAJ4388751.1"/>
    <property type="molecule type" value="Genomic_DNA"/>
</dbReference>
<dbReference type="Proteomes" id="UP001140453">
    <property type="component" value="Unassembled WGS sequence"/>
</dbReference>
<reference evidence="1" key="1">
    <citation type="submission" date="2022-10" db="EMBL/GenBank/DDBJ databases">
        <title>Tapping the CABI collections for fungal endophytes: first genome assemblies for Collariella, Neodidymelliopsis, Ascochyta clinopodiicola, Didymella pomorum, Didymosphaeria variabile, Neocosmospora piperis and Neocucurbitaria cava.</title>
        <authorList>
            <person name="Hill R."/>
        </authorList>
    </citation>
    <scope>NUCLEOTIDE SEQUENCE</scope>
    <source>
        <strain evidence="1">IMI 355082</strain>
    </source>
</reference>
<evidence type="ECO:0000313" key="2">
    <source>
        <dbReference type="Proteomes" id="UP001140453"/>
    </source>
</evidence>
<accession>A0A9W8YQB9</accession>
<name>A0A9W8YQB9_9PEZI</name>
<organism evidence="1 2">
    <name type="scientific">Gnomoniopsis smithogilvyi</name>
    <dbReference type="NCBI Taxonomy" id="1191159"/>
    <lineage>
        <taxon>Eukaryota</taxon>
        <taxon>Fungi</taxon>
        <taxon>Dikarya</taxon>
        <taxon>Ascomycota</taxon>
        <taxon>Pezizomycotina</taxon>
        <taxon>Sordariomycetes</taxon>
        <taxon>Sordariomycetidae</taxon>
        <taxon>Diaporthales</taxon>
        <taxon>Gnomoniaceae</taxon>
        <taxon>Gnomoniopsis</taxon>
    </lineage>
</organism>
<evidence type="ECO:0000313" key="1">
    <source>
        <dbReference type="EMBL" id="KAJ4388751.1"/>
    </source>
</evidence>
<protein>
    <submittedName>
        <fullName evidence="1">Uncharacterized protein</fullName>
    </submittedName>
</protein>
<gene>
    <name evidence="1" type="ORF">N0V93_006211</name>
</gene>
<sequence>MRLTSATASSAVPTVVPVPAARRNRCGWESVGLIVFGVDVGGWKRWAMSRTAKTVPLMIAPVVAPRRAEKSETC</sequence>
<comment type="caution">
    <text evidence="1">The sequence shown here is derived from an EMBL/GenBank/DDBJ whole genome shotgun (WGS) entry which is preliminary data.</text>
</comment>
<keyword evidence="2" id="KW-1185">Reference proteome</keyword>
<proteinExistence type="predicted"/>
<dbReference type="AlphaFoldDB" id="A0A9W8YQB9"/>